<dbReference type="AlphaFoldDB" id="A0A7M7PY92"/>
<dbReference type="SMR" id="A0A7M7PY92"/>
<feature type="compositionally biased region" description="Acidic residues" evidence="1">
    <location>
        <begin position="568"/>
        <end position="597"/>
    </location>
</feature>
<organism evidence="2 3">
    <name type="scientific">Nasonia vitripennis</name>
    <name type="common">Parasitic wasp</name>
    <dbReference type="NCBI Taxonomy" id="7425"/>
    <lineage>
        <taxon>Eukaryota</taxon>
        <taxon>Metazoa</taxon>
        <taxon>Ecdysozoa</taxon>
        <taxon>Arthropoda</taxon>
        <taxon>Hexapoda</taxon>
        <taxon>Insecta</taxon>
        <taxon>Pterygota</taxon>
        <taxon>Neoptera</taxon>
        <taxon>Endopterygota</taxon>
        <taxon>Hymenoptera</taxon>
        <taxon>Apocrita</taxon>
        <taxon>Proctotrupomorpha</taxon>
        <taxon>Chalcidoidea</taxon>
        <taxon>Pteromalidae</taxon>
        <taxon>Pteromalinae</taxon>
        <taxon>Nasonia</taxon>
    </lineage>
</organism>
<evidence type="ECO:0000313" key="2">
    <source>
        <dbReference type="EnsemblMetazoa" id="XP_031777916"/>
    </source>
</evidence>
<dbReference type="Proteomes" id="UP000002358">
    <property type="component" value="Chromosome 1"/>
</dbReference>
<sequence length="597" mass="68680">MSCEHLDLLQDEDEDIIVEGSELHQALTSMGYTNFGSTPRVTAEPVSLEVDLSPVKDYRSINQSFYDKVDTVCSYVLQENKLREGQLKIILESEILLDDHKAAINDFLIEGQTSYLRLLGSDKHNIMIHMKEVLTEVFENLSTVYYAEASQIISTLPDSLRLDCTLTNVETECEQEFDCNSYEKLKSLYYTFLLVQSEMMFIMANAYNGKTQNTLFKIPKSKLSQSVKNLTKPLAISYSRMSNIMQTYQLCEIKPVQRVLRGSPTSKWHDSYIHLDLTSQRIQLAYKEVASILEYLDLHSEKDEDNLQLVESITEKMNEAYKQIENARSFAEFSSLLIAKAQHKPGNVSDKNENENLFPTNFDNRKIILIDKEPEIEDEVFEEYIKEEYLKPLYENSDKSVIQNFRLDKLLEKNFMSELRDALIEKQKSMTERELKALKRMYDKVQKDAGNKTETDICPIPEKSIETEEPVAPTSVPPPPQPPLPPPPPPPPPPRVLENTIIAESHVEEEEKEQKKTRTPVPLPRVKMLKPEDEMLDVQRFSINQCAPMLKFPTIRLTEETFIGSGENSEEEEENLESNSDDDDDDDNDDDNDIVEN</sequence>
<proteinExistence type="predicted"/>
<evidence type="ECO:0000313" key="3">
    <source>
        <dbReference type="Proteomes" id="UP000002358"/>
    </source>
</evidence>
<feature type="region of interest" description="Disordered" evidence="1">
    <location>
        <begin position="561"/>
        <end position="597"/>
    </location>
</feature>
<dbReference type="GeneID" id="100678565"/>
<feature type="region of interest" description="Disordered" evidence="1">
    <location>
        <begin position="447"/>
        <end position="526"/>
    </location>
</feature>
<accession>A0A7M7PY92</accession>
<name>A0A7M7PY92_NASVI</name>
<evidence type="ECO:0000256" key="1">
    <source>
        <dbReference type="SAM" id="MobiDB-lite"/>
    </source>
</evidence>
<reference evidence="2" key="1">
    <citation type="submission" date="2021-01" db="UniProtKB">
        <authorList>
            <consortium name="EnsemblMetazoa"/>
        </authorList>
    </citation>
    <scope>IDENTIFICATION</scope>
</reference>
<feature type="compositionally biased region" description="Pro residues" evidence="1">
    <location>
        <begin position="475"/>
        <end position="495"/>
    </location>
</feature>
<protein>
    <submittedName>
        <fullName evidence="2">Uncharacterized protein</fullName>
    </submittedName>
</protein>
<dbReference type="RefSeq" id="XP_031777916.1">
    <property type="nucleotide sequence ID" value="XM_031922056.2"/>
</dbReference>
<keyword evidence="3" id="KW-1185">Reference proteome</keyword>
<dbReference type="EnsemblMetazoa" id="XM_031922056">
    <property type="protein sequence ID" value="XP_031777916"/>
    <property type="gene ID" value="LOC100678565"/>
</dbReference>